<organism evidence="2 3">
    <name type="scientific">Fusarium heterosporum</name>
    <dbReference type="NCBI Taxonomy" id="42747"/>
    <lineage>
        <taxon>Eukaryota</taxon>
        <taxon>Fungi</taxon>
        <taxon>Dikarya</taxon>
        <taxon>Ascomycota</taxon>
        <taxon>Pezizomycotina</taxon>
        <taxon>Sordariomycetes</taxon>
        <taxon>Hypocreomycetidae</taxon>
        <taxon>Hypocreales</taxon>
        <taxon>Nectriaceae</taxon>
        <taxon>Fusarium</taxon>
        <taxon>Fusarium heterosporum species complex</taxon>
    </lineage>
</organism>
<dbReference type="EMBL" id="JAAGWQ010000109">
    <property type="protein sequence ID" value="KAF5666392.1"/>
    <property type="molecule type" value="Genomic_DNA"/>
</dbReference>
<gene>
    <name evidence="2" type="ORF">FHETE_6276</name>
</gene>
<comment type="caution">
    <text evidence="2">The sequence shown here is derived from an EMBL/GenBank/DDBJ whole genome shotgun (WGS) entry which is preliminary data.</text>
</comment>
<feature type="region of interest" description="Disordered" evidence="1">
    <location>
        <begin position="250"/>
        <end position="288"/>
    </location>
</feature>
<proteinExistence type="predicted"/>
<protein>
    <submittedName>
        <fullName evidence="2">Uncharacterized protein</fullName>
    </submittedName>
</protein>
<keyword evidence="3" id="KW-1185">Reference proteome</keyword>
<evidence type="ECO:0000313" key="2">
    <source>
        <dbReference type="EMBL" id="KAF5666392.1"/>
    </source>
</evidence>
<dbReference type="Proteomes" id="UP000567885">
    <property type="component" value="Unassembled WGS sequence"/>
</dbReference>
<name>A0A8H5WKN5_FUSHE</name>
<feature type="compositionally biased region" description="Polar residues" evidence="1">
    <location>
        <begin position="321"/>
        <end position="332"/>
    </location>
</feature>
<dbReference type="OrthoDB" id="4776522at2759"/>
<reference evidence="2 3" key="1">
    <citation type="submission" date="2020-05" db="EMBL/GenBank/DDBJ databases">
        <title>Identification and distribution of gene clusters putatively required for synthesis of sphingolipid metabolism inhibitors in phylogenetically diverse species of the filamentous fungus Fusarium.</title>
        <authorList>
            <person name="Kim H.-S."/>
            <person name="Busman M."/>
            <person name="Brown D.W."/>
            <person name="Divon H."/>
            <person name="Uhlig S."/>
            <person name="Proctor R.H."/>
        </authorList>
    </citation>
    <scope>NUCLEOTIDE SEQUENCE [LARGE SCALE GENOMIC DNA]</scope>
    <source>
        <strain evidence="2 3">NRRL 20693</strain>
    </source>
</reference>
<evidence type="ECO:0000313" key="3">
    <source>
        <dbReference type="Proteomes" id="UP000567885"/>
    </source>
</evidence>
<feature type="region of interest" description="Disordered" evidence="1">
    <location>
        <begin position="321"/>
        <end position="346"/>
    </location>
</feature>
<accession>A0A8H5WKN5</accession>
<sequence>MGIRKGSAKARQDKLSFLDGLTPKQMASYRPDQIATILRQREQLKNVIAKEEFRKSSSALFSTVLPSSDFEAPLSDNSSTGRDASCELKECQYKICPRCRPICADRAFLSLNAVANGEIPPTAAAGFGFEYLQGRPVIAKDVIEYIDEHRPKPQNGNRRMMELLDEQIARMLVNHNQDQKRHLHEVIRNTVLAPKSVRQIPTVKNIAAATRRARDREAIASAARDDEQKVVASNASEISGNPWSWLAAFEPESTSETPEEEQTLRQSLRQRSRTTRIPRPTTPSRSTRRRLADQLLFSTSYIPSEGYPWRLLIDGGNTKTTSSAPLHHSQNTEFEENRNGSSPGECSFALPSLEDGVALTEESIEAKVPDVITQV</sequence>
<evidence type="ECO:0000256" key="1">
    <source>
        <dbReference type="SAM" id="MobiDB-lite"/>
    </source>
</evidence>
<dbReference type="AlphaFoldDB" id="A0A8H5WKN5"/>